<protein>
    <submittedName>
        <fullName evidence="1">Uncharacterized protein</fullName>
    </submittedName>
</protein>
<dbReference type="Proteomes" id="UP000178349">
    <property type="component" value="Unassembled WGS sequence"/>
</dbReference>
<evidence type="ECO:0000313" key="2">
    <source>
        <dbReference type="Proteomes" id="UP000178349"/>
    </source>
</evidence>
<dbReference type="AlphaFoldDB" id="A0A1F6NPT5"/>
<dbReference type="EMBL" id="MFQW01000040">
    <property type="protein sequence ID" value="OGH85614.1"/>
    <property type="molecule type" value="Genomic_DNA"/>
</dbReference>
<proteinExistence type="predicted"/>
<evidence type="ECO:0000313" key="1">
    <source>
        <dbReference type="EMBL" id="OGH85614.1"/>
    </source>
</evidence>
<name>A0A1F6NPT5_9BACT</name>
<comment type="caution">
    <text evidence="1">The sequence shown here is derived from an EMBL/GenBank/DDBJ whole genome shotgun (WGS) entry which is preliminary data.</text>
</comment>
<gene>
    <name evidence="1" type="ORF">A2493_01990</name>
</gene>
<accession>A0A1F6NPT5</accession>
<sequence>MFKLTGILKKEEIRDFTRKDGTQGQSRTLFIEPEGSVYPIKVNVSDMDLKVGKQGEKVSLDVAIFPYYIQDKKRKRAFADYYIPSNK</sequence>
<reference evidence="1 2" key="1">
    <citation type="journal article" date="2016" name="Nat. Commun.">
        <title>Thousands of microbial genomes shed light on interconnected biogeochemical processes in an aquifer system.</title>
        <authorList>
            <person name="Anantharaman K."/>
            <person name="Brown C.T."/>
            <person name="Hug L.A."/>
            <person name="Sharon I."/>
            <person name="Castelle C.J."/>
            <person name="Probst A.J."/>
            <person name="Thomas B.C."/>
            <person name="Singh A."/>
            <person name="Wilkins M.J."/>
            <person name="Karaoz U."/>
            <person name="Brodie E.L."/>
            <person name="Williams K.H."/>
            <person name="Hubbard S.S."/>
            <person name="Banfield J.F."/>
        </authorList>
    </citation>
    <scope>NUCLEOTIDE SEQUENCE [LARGE SCALE GENOMIC DNA]</scope>
</reference>
<organism evidence="1 2">
    <name type="scientific">Candidatus Magasanikbacteria bacterium RIFOXYC12_FULL_33_11</name>
    <dbReference type="NCBI Taxonomy" id="1798701"/>
    <lineage>
        <taxon>Bacteria</taxon>
        <taxon>Candidatus Magasanikiibacteriota</taxon>
    </lineage>
</organism>